<dbReference type="Proteomes" id="UP000014760">
    <property type="component" value="Unassembled WGS sequence"/>
</dbReference>
<evidence type="ECO:0000313" key="3">
    <source>
        <dbReference type="EMBL" id="ELU09015.1"/>
    </source>
</evidence>
<accession>R7UB82</accession>
<evidence type="ECO:0000313" key="4">
    <source>
        <dbReference type="EnsemblMetazoa" id="CapteP69586"/>
    </source>
</evidence>
<feature type="transmembrane region" description="Helical" evidence="1">
    <location>
        <begin position="39"/>
        <end position="59"/>
    </location>
</feature>
<reference evidence="2 5" key="2">
    <citation type="journal article" date="2013" name="Nature">
        <title>Insights into bilaterian evolution from three spiralian genomes.</title>
        <authorList>
            <person name="Simakov O."/>
            <person name="Marletaz F."/>
            <person name="Cho S.J."/>
            <person name="Edsinger-Gonzales E."/>
            <person name="Havlak P."/>
            <person name="Hellsten U."/>
            <person name="Kuo D.H."/>
            <person name="Larsson T."/>
            <person name="Lv J."/>
            <person name="Arendt D."/>
            <person name="Savage R."/>
            <person name="Osoegawa K."/>
            <person name="de Jong P."/>
            <person name="Grimwood J."/>
            <person name="Chapman J.A."/>
            <person name="Shapiro H."/>
            <person name="Aerts A."/>
            <person name="Otillar R.P."/>
            <person name="Terry A.Y."/>
            <person name="Boore J.L."/>
            <person name="Grigoriev I.V."/>
            <person name="Lindberg D.R."/>
            <person name="Seaver E.C."/>
            <person name="Weisblat D.A."/>
            <person name="Putnam N.H."/>
            <person name="Rokhsar D.S."/>
        </authorList>
    </citation>
    <scope>NUCLEOTIDE SEQUENCE</scope>
    <source>
        <strain evidence="2 5">I ESC-2004</strain>
    </source>
</reference>
<dbReference type="OMA" id="RFRIRYM"/>
<sequence>PAPMVFGMVIDSSCLVSQMTCGKQGACLLYDKTDFRFKYHGFALAVKFCSLICYLVAWYKTRHMN</sequence>
<evidence type="ECO:0000256" key="1">
    <source>
        <dbReference type="SAM" id="Phobius"/>
    </source>
</evidence>
<keyword evidence="1" id="KW-0812">Transmembrane</keyword>
<organism evidence="2">
    <name type="scientific">Capitella teleta</name>
    <name type="common">Polychaete worm</name>
    <dbReference type="NCBI Taxonomy" id="283909"/>
    <lineage>
        <taxon>Eukaryota</taxon>
        <taxon>Metazoa</taxon>
        <taxon>Spiralia</taxon>
        <taxon>Lophotrochozoa</taxon>
        <taxon>Annelida</taxon>
        <taxon>Polychaeta</taxon>
        <taxon>Sedentaria</taxon>
        <taxon>Scolecida</taxon>
        <taxon>Capitellidae</taxon>
        <taxon>Capitella</taxon>
    </lineage>
</organism>
<evidence type="ECO:0000313" key="2">
    <source>
        <dbReference type="EMBL" id="ELU03249.1"/>
    </source>
</evidence>
<dbReference type="EnsemblMetazoa" id="CapteT69586">
    <property type="protein sequence ID" value="CapteP69586"/>
    <property type="gene ID" value="CapteG69586"/>
</dbReference>
<evidence type="ECO:0008006" key="6">
    <source>
        <dbReference type="Google" id="ProtNLM"/>
    </source>
</evidence>
<dbReference type="EMBL" id="KB298648">
    <property type="protein sequence ID" value="ELU09015.1"/>
    <property type="molecule type" value="Genomic_DNA"/>
</dbReference>
<keyword evidence="1" id="KW-0472">Membrane</keyword>
<keyword evidence="5" id="KW-1185">Reference proteome</keyword>
<dbReference type="EMBL" id="KB303351">
    <property type="protein sequence ID" value="ELU03249.1"/>
    <property type="molecule type" value="Genomic_DNA"/>
</dbReference>
<dbReference type="EMBL" id="AMQN01006570">
    <property type="status" value="NOT_ANNOTATED_CDS"/>
    <property type="molecule type" value="Genomic_DNA"/>
</dbReference>
<name>R7UB82_CAPTE</name>
<dbReference type="OrthoDB" id="6099649at2759"/>
<gene>
    <name evidence="3" type="ORF">CAPTEDRAFT_69586</name>
    <name evidence="2" type="ORF">CAPTEDRAFT_71772</name>
</gene>
<proteinExistence type="predicted"/>
<keyword evidence="1" id="KW-1133">Transmembrane helix</keyword>
<dbReference type="PANTHER" id="PTHR11388:SF142">
    <property type="entry name" value="SOLUTE CARRIER ORGANIC ANION TRANSPORTER FAMILY MEMBER 5A1"/>
    <property type="match status" value="1"/>
</dbReference>
<dbReference type="AlphaFoldDB" id="R7UB82"/>
<dbReference type="GO" id="GO:0043252">
    <property type="term" value="P:sodium-independent organic anion transport"/>
    <property type="evidence" value="ECO:0007669"/>
    <property type="project" value="TreeGrafter"/>
</dbReference>
<dbReference type="InterPro" id="IPR004156">
    <property type="entry name" value="OATP"/>
</dbReference>
<dbReference type="HOGENOM" id="CLU_2856236_0_0_1"/>
<dbReference type="EnsemblMetazoa" id="CapteT71772">
    <property type="protein sequence ID" value="CapteP71772"/>
    <property type="gene ID" value="CapteG71772"/>
</dbReference>
<dbReference type="GO" id="GO:0015347">
    <property type="term" value="F:sodium-independent organic anion transmembrane transporter activity"/>
    <property type="evidence" value="ECO:0007669"/>
    <property type="project" value="TreeGrafter"/>
</dbReference>
<evidence type="ECO:0000313" key="5">
    <source>
        <dbReference type="Proteomes" id="UP000014760"/>
    </source>
</evidence>
<protein>
    <recommendedName>
        <fullName evidence="6">Solute carrier organic anion transporter family member 5A1</fullName>
    </recommendedName>
</protein>
<reference evidence="5" key="1">
    <citation type="submission" date="2012-12" db="EMBL/GenBank/DDBJ databases">
        <authorList>
            <person name="Hellsten U."/>
            <person name="Grimwood J."/>
            <person name="Chapman J.A."/>
            <person name="Shapiro H."/>
            <person name="Aerts A."/>
            <person name="Otillar R.P."/>
            <person name="Terry A.Y."/>
            <person name="Boore J.L."/>
            <person name="Simakov O."/>
            <person name="Marletaz F."/>
            <person name="Cho S.-J."/>
            <person name="Edsinger-Gonzales E."/>
            <person name="Havlak P."/>
            <person name="Kuo D.-H."/>
            <person name="Larsson T."/>
            <person name="Lv J."/>
            <person name="Arendt D."/>
            <person name="Savage R."/>
            <person name="Osoegawa K."/>
            <person name="de Jong P."/>
            <person name="Lindberg D.R."/>
            <person name="Seaver E.C."/>
            <person name="Weisblat D.A."/>
            <person name="Putnam N.H."/>
            <person name="Grigoriev I.V."/>
            <person name="Rokhsar D.S."/>
        </authorList>
    </citation>
    <scope>NUCLEOTIDE SEQUENCE</scope>
    <source>
        <strain evidence="5">I ESC-2004</strain>
    </source>
</reference>
<reference evidence="4" key="3">
    <citation type="submission" date="2015-06" db="UniProtKB">
        <authorList>
            <consortium name="EnsemblMetazoa"/>
        </authorList>
    </citation>
    <scope>IDENTIFICATION</scope>
</reference>
<dbReference type="PANTHER" id="PTHR11388">
    <property type="entry name" value="ORGANIC ANION TRANSPORTER"/>
    <property type="match status" value="1"/>
</dbReference>
<feature type="non-terminal residue" evidence="2">
    <location>
        <position position="65"/>
    </location>
</feature>
<dbReference type="EMBL" id="AMQN01045579">
    <property type="status" value="NOT_ANNOTATED_CDS"/>
    <property type="molecule type" value="Genomic_DNA"/>
</dbReference>
<feature type="non-terminal residue" evidence="2">
    <location>
        <position position="1"/>
    </location>
</feature>
<dbReference type="GO" id="GO:0016323">
    <property type="term" value="C:basolateral plasma membrane"/>
    <property type="evidence" value="ECO:0007669"/>
    <property type="project" value="TreeGrafter"/>
</dbReference>
<dbReference type="Pfam" id="PF03137">
    <property type="entry name" value="OATP"/>
    <property type="match status" value="1"/>
</dbReference>